<evidence type="ECO:0000259" key="1">
    <source>
        <dbReference type="PROSITE" id="PS51471"/>
    </source>
</evidence>
<comment type="caution">
    <text evidence="2">The sequence shown here is derived from an EMBL/GenBank/DDBJ whole genome shotgun (WGS) entry which is preliminary data.</text>
</comment>
<reference evidence="2 3" key="1">
    <citation type="journal article" date="2024" name="Chem. Sci.">
        <title>Discovery of megapolipeptins by genome mining of a Burkholderiales bacteria collection.</title>
        <authorList>
            <person name="Paulo B.S."/>
            <person name="Recchia M.J.J."/>
            <person name="Lee S."/>
            <person name="Fergusson C.H."/>
            <person name="Romanowski S.B."/>
            <person name="Hernandez A."/>
            <person name="Krull N."/>
            <person name="Liu D.Y."/>
            <person name="Cavanagh H."/>
            <person name="Bos A."/>
            <person name="Gray C.A."/>
            <person name="Murphy B.T."/>
            <person name="Linington R.G."/>
            <person name="Eustaquio A.S."/>
        </authorList>
    </citation>
    <scope>NUCLEOTIDE SEQUENCE [LARGE SCALE GENOMIC DNA]</scope>
    <source>
        <strain evidence="2 3">RL21-008-BIB-A</strain>
    </source>
</reference>
<evidence type="ECO:0000313" key="3">
    <source>
        <dbReference type="Proteomes" id="UP001629246"/>
    </source>
</evidence>
<dbReference type="PROSITE" id="PS51471">
    <property type="entry name" value="FE2OG_OXY"/>
    <property type="match status" value="1"/>
</dbReference>
<dbReference type="InterPro" id="IPR005123">
    <property type="entry name" value="Oxoglu/Fe-dep_dioxygenase_dom"/>
</dbReference>
<dbReference type="PANTHER" id="PTHR41536:SF1">
    <property type="entry name" value="PKHD-TYPE HYDROXYLASE YBIX"/>
    <property type="match status" value="1"/>
</dbReference>
<protein>
    <recommendedName>
        <fullName evidence="1">Fe2OG dioxygenase domain-containing protein</fullName>
    </recommendedName>
</protein>
<dbReference type="InterPro" id="IPR023550">
    <property type="entry name" value="PKHD_hydroxylase"/>
</dbReference>
<dbReference type="Pfam" id="PF18331">
    <property type="entry name" value="PKHD_C"/>
    <property type="match status" value="1"/>
</dbReference>
<evidence type="ECO:0000313" key="2">
    <source>
        <dbReference type="EMBL" id="MFL9924032.1"/>
    </source>
</evidence>
<dbReference type="Proteomes" id="UP001629246">
    <property type="component" value="Unassembled WGS sequence"/>
</dbReference>
<feature type="domain" description="Fe2OG dioxygenase" evidence="1">
    <location>
        <begin position="10"/>
        <end position="123"/>
    </location>
</feature>
<dbReference type="RefSeq" id="WP_408156256.1">
    <property type="nucleotide sequence ID" value="NZ_JAQQFM010000003.1"/>
</dbReference>
<keyword evidence="3" id="KW-1185">Reference proteome</keyword>
<sequence>MFFTAALPVRISPPLFNHYGDEHNFLNDHGDVALRFLPEAGCVRSDLSCTLFLSEPEEYEGGELVIADVWRDEAVKLAAGDLLFDPDCNLMLLRSQLPAQERDPAIVGLSATYHKLLRMWAGS</sequence>
<organism evidence="2 3">
    <name type="scientific">Herbaspirillum lusitanum</name>
    <dbReference type="NCBI Taxonomy" id="213312"/>
    <lineage>
        <taxon>Bacteria</taxon>
        <taxon>Pseudomonadati</taxon>
        <taxon>Pseudomonadota</taxon>
        <taxon>Betaproteobacteria</taxon>
        <taxon>Burkholderiales</taxon>
        <taxon>Oxalobacteraceae</taxon>
        <taxon>Herbaspirillum</taxon>
    </lineage>
</organism>
<dbReference type="EMBL" id="JAQQFM010000003">
    <property type="protein sequence ID" value="MFL9924032.1"/>
    <property type="molecule type" value="Genomic_DNA"/>
</dbReference>
<dbReference type="InterPro" id="IPR041097">
    <property type="entry name" value="PKHD_C"/>
</dbReference>
<proteinExistence type="predicted"/>
<accession>A0ABW9A8N6</accession>
<name>A0ABW9A8N6_9BURK</name>
<gene>
    <name evidence="2" type="ORF">PQR62_07145</name>
</gene>
<dbReference type="PANTHER" id="PTHR41536">
    <property type="entry name" value="PKHD-TYPE HYDROXYLASE YBIX"/>
    <property type="match status" value="1"/>
</dbReference>
<dbReference type="Gene3D" id="2.60.120.620">
    <property type="entry name" value="q2cbj1_9rhob like domain"/>
    <property type="match status" value="1"/>
</dbReference>